<dbReference type="Proteomes" id="UP000245627">
    <property type="component" value="Unassembled WGS sequence"/>
</dbReference>
<gene>
    <name evidence="1" type="ORF">DC487_10950</name>
</gene>
<dbReference type="AlphaFoldDB" id="A0A2T8HJ03"/>
<sequence>MCFVLYTASAQDTLNISGMPESPEKRDLRVSLNADGSKFVQFILWNQVWVRHFENNPGTMVNDNPTNYTTDIALRRIRAIALLNLSPRYRFFVNLGIDNQTYNTGGGTGSGPTGMGKRADFYYHDAYNEYTLIPDKNQTSGEASNFTLNIGAGLHGWNGVSRMYNGNGITTLGIDIMPPSATTDLTDQFGRQLGMYVRGHWSNLSYRFAANKPFATNLIPQVGGPAVDNNSKGNLAYSSYLTYNFWERESQDVSVFSFNYLGSKKVLNIGSGFYTTANATMSQPSEGIFKNHAITILGADVFLDMPTGHRGAAFTTYISYYSYRLGPNYVRNIGLMNPGVPDPNFTGQRGFGAGNSQLIAGTGDVWYGQAGYLIPKVEYLPRLQPFVALFSRNFDAVNQSGNTYQAGVNFLIDHHRSKITFQFDSRPIYDDVSRRIFRRGKEFYLGAQLFF</sequence>
<reference evidence="1 2" key="1">
    <citation type="submission" date="2018-04" db="EMBL/GenBank/DDBJ databases">
        <title>Sphingobacterium cortibacter sp. nov.</title>
        <authorList>
            <person name="Li Y."/>
        </authorList>
    </citation>
    <scope>NUCLEOTIDE SEQUENCE [LARGE SCALE GENOMIC DNA]</scope>
    <source>
        <strain evidence="1 2">2c-3</strain>
    </source>
</reference>
<accession>A0A2T8HJ03</accession>
<evidence type="ECO:0000313" key="1">
    <source>
        <dbReference type="EMBL" id="PVH25421.1"/>
    </source>
</evidence>
<comment type="caution">
    <text evidence="1">The sequence shown here is derived from an EMBL/GenBank/DDBJ whole genome shotgun (WGS) entry which is preliminary data.</text>
</comment>
<evidence type="ECO:0000313" key="2">
    <source>
        <dbReference type="Proteomes" id="UP000245627"/>
    </source>
</evidence>
<keyword evidence="2" id="KW-1185">Reference proteome</keyword>
<organism evidence="1 2">
    <name type="scientific">Sphingobacterium corticibacter</name>
    <dbReference type="NCBI Taxonomy" id="2171749"/>
    <lineage>
        <taxon>Bacteria</taxon>
        <taxon>Pseudomonadati</taxon>
        <taxon>Bacteroidota</taxon>
        <taxon>Sphingobacteriia</taxon>
        <taxon>Sphingobacteriales</taxon>
        <taxon>Sphingobacteriaceae</taxon>
        <taxon>Sphingobacterium</taxon>
    </lineage>
</organism>
<dbReference type="EMBL" id="QDKG01000003">
    <property type="protein sequence ID" value="PVH25421.1"/>
    <property type="molecule type" value="Genomic_DNA"/>
</dbReference>
<proteinExistence type="predicted"/>
<protein>
    <submittedName>
        <fullName evidence="1">Porin</fullName>
    </submittedName>
</protein>
<name>A0A2T8HJ03_9SPHI</name>